<keyword evidence="2" id="KW-1133">Transmembrane helix</keyword>
<gene>
    <name evidence="3" type="ORF">SAMN05444716_103393</name>
</gene>
<feature type="compositionally biased region" description="Basic and acidic residues" evidence="1">
    <location>
        <begin position="329"/>
        <end position="338"/>
    </location>
</feature>
<feature type="region of interest" description="Disordered" evidence="1">
    <location>
        <begin position="325"/>
        <end position="348"/>
    </location>
</feature>
<dbReference type="RefSeq" id="WP_093842791.1">
    <property type="nucleotide sequence ID" value="NZ_CP054938.1"/>
</dbReference>
<keyword evidence="4" id="KW-1185">Reference proteome</keyword>
<evidence type="ECO:0000313" key="3">
    <source>
        <dbReference type="EMBL" id="SFS68100.1"/>
    </source>
</evidence>
<keyword evidence="2" id="KW-0472">Membrane</keyword>
<evidence type="ECO:0000313" key="4">
    <source>
        <dbReference type="Proteomes" id="UP000198873"/>
    </source>
</evidence>
<feature type="region of interest" description="Disordered" evidence="1">
    <location>
        <begin position="176"/>
        <end position="198"/>
    </location>
</feature>
<accession>A0A1I6RU33</accession>
<feature type="transmembrane region" description="Helical" evidence="2">
    <location>
        <begin position="22"/>
        <end position="46"/>
    </location>
</feature>
<dbReference type="EMBL" id="FPAB01000003">
    <property type="protein sequence ID" value="SFS68100.1"/>
    <property type="molecule type" value="Genomic_DNA"/>
</dbReference>
<proteinExistence type="predicted"/>
<protein>
    <submittedName>
        <fullName evidence="3">Uncharacterized protein</fullName>
    </submittedName>
</protein>
<feature type="region of interest" description="Disordered" evidence="1">
    <location>
        <begin position="424"/>
        <end position="469"/>
    </location>
</feature>
<reference evidence="4" key="1">
    <citation type="submission" date="2016-10" db="EMBL/GenBank/DDBJ databases">
        <authorList>
            <person name="Varghese N."/>
            <person name="Submissions S."/>
        </authorList>
    </citation>
    <scope>NUCLEOTIDE SEQUENCE [LARGE SCALE GENOMIC DNA]</scope>
    <source>
        <strain evidence="4">CGMCC 4.7047</strain>
    </source>
</reference>
<evidence type="ECO:0000256" key="2">
    <source>
        <dbReference type="SAM" id="Phobius"/>
    </source>
</evidence>
<keyword evidence="2" id="KW-0812">Transmembrane</keyword>
<evidence type="ECO:0000256" key="1">
    <source>
        <dbReference type="SAM" id="MobiDB-lite"/>
    </source>
</evidence>
<dbReference type="STRING" id="1176198.SAMN05444716_103393"/>
<organism evidence="3 4">
    <name type="scientific">Streptomyces harbinensis</name>
    <dbReference type="NCBI Taxonomy" id="1176198"/>
    <lineage>
        <taxon>Bacteria</taxon>
        <taxon>Bacillati</taxon>
        <taxon>Actinomycetota</taxon>
        <taxon>Actinomycetes</taxon>
        <taxon>Kitasatosporales</taxon>
        <taxon>Streptomycetaceae</taxon>
        <taxon>Streptomyces</taxon>
    </lineage>
</organism>
<sequence length="547" mass="56798">MTQETDVVVPDGAPPRAERPRWLTVTAGALGVALLAGGLFGAQAVFGRDGDEVRGNAGDDPAIEPAAPGRTEQGIAPDWPTPWDGVPLSAAGPLPEGPGSAEVYGFGTGTGEARVAELAALLGVEGEPRLDEGSWWTVAGPDADGPSLSVTEETGRWYYQSGPYDLYTLDLPYEPYDPDEAVSSDGAPAKPAEPAPSQEEALEAAAGLVAALGLSDAPVESVEHGDGNRTLVFPREVDGLRAHGLETEIAVSPQGTVVSAAGALGDPEVVGEQDMMSAQERLDRRNAELPPHVEVPSMAPDPVDCPTLVPDMQPEILPVPEYGQVPEARPGEMPHADGDPAGEDTSAAEPVCAEPGYPALPEVTELPDRSSAEVTGAEQALMQWLWADAGPELLVPAWSYTITLEDGTQTTLQLPAVEYDTAYAQRHGDGGNGGDGAPGDSSAEPAHPGDDGGEPAGEPGTTGTSVEPYASGDTTLVLSYWTGVCAEYRLVAEESADQVRVLVEEIPGDPYEACILVAQEQTGELSLDSPIGDRTLVDAWGEEIPVS</sequence>
<name>A0A1I6RU33_9ACTN</name>
<dbReference type="Proteomes" id="UP000198873">
    <property type="component" value="Unassembled WGS sequence"/>
</dbReference>
<dbReference type="AlphaFoldDB" id="A0A1I6RU33"/>
<feature type="region of interest" description="Disordered" evidence="1">
    <location>
        <begin position="49"/>
        <end position="96"/>
    </location>
</feature>